<dbReference type="CDD" id="cd22905">
    <property type="entry name" value="HFD_Dr1"/>
    <property type="match status" value="1"/>
</dbReference>
<dbReference type="GO" id="GO:0000122">
    <property type="term" value="P:negative regulation of transcription by RNA polymerase II"/>
    <property type="evidence" value="ECO:0007669"/>
    <property type="project" value="InterPro"/>
</dbReference>
<sequence>MSDREGGDDDVGLPKATVYKLIQEMLPADIACSKEAKEVIVDCCVEWIKLISTQSNAVCDESSKKTISPEHVTEALKQLGFEDFVTDVEESNKEFKQSQKERTRTQPETNGMSQEELLALQERLFASSQARFEAGQ</sequence>
<dbReference type="AlphaFoldDB" id="A0A427YE89"/>
<keyword evidence="6" id="KW-1185">Reference proteome</keyword>
<dbReference type="OrthoDB" id="601405at2759"/>
<evidence type="ECO:0000256" key="2">
    <source>
        <dbReference type="ARBA" id="ARBA00023242"/>
    </source>
</evidence>
<dbReference type="SUPFAM" id="SSF47113">
    <property type="entry name" value="Histone-fold"/>
    <property type="match status" value="1"/>
</dbReference>
<dbReference type="GO" id="GO:0016251">
    <property type="term" value="F:RNA polymerase II general transcription initiation factor activity"/>
    <property type="evidence" value="ECO:0007669"/>
    <property type="project" value="TreeGrafter"/>
</dbReference>
<proteinExistence type="predicted"/>
<dbReference type="InterPro" id="IPR003958">
    <property type="entry name" value="CBFA_NFYB_domain"/>
</dbReference>
<dbReference type="InterPro" id="IPR009072">
    <property type="entry name" value="Histone-fold"/>
</dbReference>
<dbReference type="FunFam" id="1.10.20.10:FF:000019">
    <property type="entry name" value="Negative cofactor 2 beta"/>
    <property type="match status" value="1"/>
</dbReference>
<dbReference type="Pfam" id="PF00808">
    <property type="entry name" value="CBFD_NFYB_HMF"/>
    <property type="match status" value="1"/>
</dbReference>
<name>A0A427YE89_9TREE</name>
<dbReference type="InterPro" id="IPR042225">
    <property type="entry name" value="Ncb2"/>
</dbReference>
<dbReference type="PANTHER" id="PTHR46138:SF1">
    <property type="entry name" value="PROTEIN DR1"/>
    <property type="match status" value="1"/>
</dbReference>
<accession>A0A427YE89</accession>
<comment type="caution">
    <text evidence="5">The sequence shown here is derived from an EMBL/GenBank/DDBJ whole genome shotgun (WGS) entry which is preliminary data.</text>
</comment>
<dbReference type="Proteomes" id="UP000279259">
    <property type="component" value="Unassembled WGS sequence"/>
</dbReference>
<dbReference type="GO" id="GO:0051123">
    <property type="term" value="P:RNA polymerase II preinitiation complex assembly"/>
    <property type="evidence" value="ECO:0007669"/>
    <property type="project" value="TreeGrafter"/>
</dbReference>
<evidence type="ECO:0000256" key="1">
    <source>
        <dbReference type="ARBA" id="ARBA00004123"/>
    </source>
</evidence>
<dbReference type="STRING" id="1890683.A0A427YE89"/>
<dbReference type="GO" id="GO:0046982">
    <property type="term" value="F:protein heterodimerization activity"/>
    <property type="evidence" value="ECO:0007669"/>
    <property type="project" value="InterPro"/>
</dbReference>
<dbReference type="EMBL" id="RSCD01000014">
    <property type="protein sequence ID" value="RSH89406.1"/>
    <property type="molecule type" value="Genomic_DNA"/>
</dbReference>
<evidence type="ECO:0000313" key="6">
    <source>
        <dbReference type="Proteomes" id="UP000279259"/>
    </source>
</evidence>
<organism evidence="5 6">
    <name type="scientific">Saitozyma podzolica</name>
    <dbReference type="NCBI Taxonomy" id="1890683"/>
    <lineage>
        <taxon>Eukaryota</taxon>
        <taxon>Fungi</taxon>
        <taxon>Dikarya</taxon>
        <taxon>Basidiomycota</taxon>
        <taxon>Agaricomycotina</taxon>
        <taxon>Tremellomycetes</taxon>
        <taxon>Tremellales</taxon>
        <taxon>Trimorphomycetaceae</taxon>
        <taxon>Saitozyma</taxon>
    </lineage>
</organism>
<comment type="subcellular location">
    <subcellularLocation>
        <location evidence="1">Nucleus</location>
    </subcellularLocation>
</comment>
<reference evidence="5 6" key="1">
    <citation type="submission" date="2018-11" db="EMBL/GenBank/DDBJ databases">
        <title>Genome sequence of Saitozyma podzolica DSM 27192.</title>
        <authorList>
            <person name="Aliyu H."/>
            <person name="Gorte O."/>
            <person name="Ochsenreither K."/>
        </authorList>
    </citation>
    <scope>NUCLEOTIDE SEQUENCE [LARGE SCALE GENOMIC DNA]</scope>
    <source>
        <strain evidence="5 6">DSM 27192</strain>
    </source>
</reference>
<protein>
    <submittedName>
        <fullName evidence="5">Negative cofactor 2 transcription regulator complex subunit ncb2</fullName>
    </submittedName>
</protein>
<dbReference type="Gene3D" id="1.10.20.10">
    <property type="entry name" value="Histone, subunit A"/>
    <property type="match status" value="1"/>
</dbReference>
<feature type="compositionally biased region" description="Basic and acidic residues" evidence="3">
    <location>
        <begin position="92"/>
        <end position="105"/>
    </location>
</feature>
<dbReference type="GO" id="GO:0017054">
    <property type="term" value="C:negative cofactor 2 complex"/>
    <property type="evidence" value="ECO:0007669"/>
    <property type="project" value="InterPro"/>
</dbReference>
<evidence type="ECO:0000259" key="4">
    <source>
        <dbReference type="Pfam" id="PF00808"/>
    </source>
</evidence>
<evidence type="ECO:0000313" key="5">
    <source>
        <dbReference type="EMBL" id="RSH89406.1"/>
    </source>
</evidence>
<dbReference type="PANTHER" id="PTHR46138">
    <property type="entry name" value="PROTEIN DR1"/>
    <property type="match status" value="1"/>
</dbReference>
<feature type="domain" description="Transcription factor CBF/NF-Y/archaeal histone" evidence="4">
    <location>
        <begin position="12"/>
        <end position="76"/>
    </location>
</feature>
<dbReference type="GO" id="GO:0017025">
    <property type="term" value="F:TBP-class protein binding"/>
    <property type="evidence" value="ECO:0007669"/>
    <property type="project" value="TreeGrafter"/>
</dbReference>
<evidence type="ECO:0000256" key="3">
    <source>
        <dbReference type="SAM" id="MobiDB-lite"/>
    </source>
</evidence>
<feature type="region of interest" description="Disordered" evidence="3">
    <location>
        <begin position="92"/>
        <end position="113"/>
    </location>
</feature>
<gene>
    <name evidence="5" type="primary">NCB2</name>
    <name evidence="5" type="ORF">EHS25_002518</name>
</gene>
<keyword evidence="2" id="KW-0539">Nucleus</keyword>